<evidence type="ECO:0000313" key="6">
    <source>
        <dbReference type="EMBL" id="KAH7045244.1"/>
    </source>
</evidence>
<keyword evidence="3 5" id="KW-1133">Transmembrane helix</keyword>
<feature type="transmembrane region" description="Helical" evidence="5">
    <location>
        <begin position="208"/>
        <end position="225"/>
    </location>
</feature>
<evidence type="ECO:0000256" key="1">
    <source>
        <dbReference type="ARBA" id="ARBA00004141"/>
    </source>
</evidence>
<dbReference type="InterPro" id="IPR007568">
    <property type="entry name" value="RTA1"/>
</dbReference>
<keyword evidence="4 5" id="KW-0472">Membrane</keyword>
<accession>A0ABQ8G5A3</accession>
<evidence type="ECO:0000256" key="5">
    <source>
        <dbReference type="SAM" id="Phobius"/>
    </source>
</evidence>
<evidence type="ECO:0000313" key="7">
    <source>
        <dbReference type="Proteomes" id="UP000774617"/>
    </source>
</evidence>
<evidence type="ECO:0000256" key="3">
    <source>
        <dbReference type="ARBA" id="ARBA00022989"/>
    </source>
</evidence>
<dbReference type="Pfam" id="PF04479">
    <property type="entry name" value="RTA1"/>
    <property type="match status" value="1"/>
</dbReference>
<dbReference type="PANTHER" id="PTHR31465">
    <property type="entry name" value="PROTEIN RTA1-RELATED"/>
    <property type="match status" value="1"/>
</dbReference>
<evidence type="ECO:0000256" key="4">
    <source>
        <dbReference type="ARBA" id="ARBA00023136"/>
    </source>
</evidence>
<feature type="non-terminal residue" evidence="6">
    <location>
        <position position="1"/>
    </location>
</feature>
<feature type="transmembrane region" description="Helical" evidence="5">
    <location>
        <begin position="161"/>
        <end position="181"/>
    </location>
</feature>
<feature type="transmembrane region" description="Helical" evidence="5">
    <location>
        <begin position="119"/>
        <end position="141"/>
    </location>
</feature>
<feature type="transmembrane region" description="Helical" evidence="5">
    <location>
        <begin position="12"/>
        <end position="29"/>
    </location>
</feature>
<feature type="transmembrane region" description="Helical" evidence="5">
    <location>
        <begin position="79"/>
        <end position="98"/>
    </location>
</feature>
<gene>
    <name evidence="6" type="ORF">B0J12DRAFT_551724</name>
</gene>
<reference evidence="6 7" key="1">
    <citation type="journal article" date="2021" name="Nat. Commun.">
        <title>Genetic determinants of endophytism in the Arabidopsis root mycobiome.</title>
        <authorList>
            <person name="Mesny F."/>
            <person name="Miyauchi S."/>
            <person name="Thiergart T."/>
            <person name="Pickel B."/>
            <person name="Atanasova L."/>
            <person name="Karlsson M."/>
            <person name="Huettel B."/>
            <person name="Barry K.W."/>
            <person name="Haridas S."/>
            <person name="Chen C."/>
            <person name="Bauer D."/>
            <person name="Andreopoulos W."/>
            <person name="Pangilinan J."/>
            <person name="LaButti K."/>
            <person name="Riley R."/>
            <person name="Lipzen A."/>
            <person name="Clum A."/>
            <person name="Drula E."/>
            <person name="Henrissat B."/>
            <person name="Kohler A."/>
            <person name="Grigoriev I.V."/>
            <person name="Martin F.M."/>
            <person name="Hacquard S."/>
        </authorList>
    </citation>
    <scope>NUCLEOTIDE SEQUENCE [LARGE SCALE GENOMIC DNA]</scope>
    <source>
        <strain evidence="6 7">MPI-SDFR-AT-0080</strain>
    </source>
</reference>
<dbReference type="Proteomes" id="UP000774617">
    <property type="component" value="Unassembled WGS sequence"/>
</dbReference>
<comment type="caution">
    <text evidence="6">The sequence shown here is derived from an EMBL/GenBank/DDBJ whole genome shotgun (WGS) entry which is preliminary data.</text>
</comment>
<feature type="transmembrane region" description="Helical" evidence="5">
    <location>
        <begin position="36"/>
        <end position="59"/>
    </location>
</feature>
<organism evidence="6 7">
    <name type="scientific">Macrophomina phaseolina</name>
    <dbReference type="NCBI Taxonomy" id="35725"/>
    <lineage>
        <taxon>Eukaryota</taxon>
        <taxon>Fungi</taxon>
        <taxon>Dikarya</taxon>
        <taxon>Ascomycota</taxon>
        <taxon>Pezizomycotina</taxon>
        <taxon>Dothideomycetes</taxon>
        <taxon>Dothideomycetes incertae sedis</taxon>
        <taxon>Botryosphaeriales</taxon>
        <taxon>Botryosphaeriaceae</taxon>
        <taxon>Macrophomina</taxon>
    </lineage>
</organism>
<keyword evidence="7" id="KW-1185">Reference proteome</keyword>
<dbReference type="EMBL" id="JAGTJR010000019">
    <property type="protein sequence ID" value="KAH7045244.1"/>
    <property type="molecule type" value="Genomic_DNA"/>
</dbReference>
<sequence length="277" mass="30347">YPLYDYRPTKAGAVIFCLLFVATTGFHLWQMIRRRSWFMTALVVGGAMEFIGYACRAASASQPFNQYTLMPFAIQNSNMLLAPSLFAASIYMVLGRIIQLTDGESRSPITRRLLTKAFVYGDILCLGVQGGGGGMSTAAVFSSTKGGDTSVLAAPGKALTIFGLVAQLIAFAGFIGTAAVFQKRMARSPTPASLEADVSQCWRRYMRVLYAASMLIMVRNIVRVVEFCEGLDGYIITHEAFLYFFDALLMFVALVALNVVHPGELGVLLRQRHRSTS</sequence>
<keyword evidence="2 5" id="KW-0812">Transmembrane</keyword>
<comment type="subcellular location">
    <subcellularLocation>
        <location evidence="1">Membrane</location>
        <topology evidence="1">Multi-pass membrane protein</topology>
    </subcellularLocation>
</comment>
<feature type="non-terminal residue" evidence="6">
    <location>
        <position position="277"/>
    </location>
</feature>
<protein>
    <submittedName>
        <fullName evidence="6">RTA1 like protein-domain-containing protein</fullName>
    </submittedName>
</protein>
<evidence type="ECO:0000256" key="2">
    <source>
        <dbReference type="ARBA" id="ARBA00022692"/>
    </source>
</evidence>
<proteinExistence type="predicted"/>
<dbReference type="PANTHER" id="PTHR31465:SF35">
    <property type="entry name" value="RTA1 DOMAIN PROTEIN-RELATED"/>
    <property type="match status" value="1"/>
</dbReference>
<name>A0ABQ8G5A3_9PEZI</name>
<feature type="transmembrane region" description="Helical" evidence="5">
    <location>
        <begin position="240"/>
        <end position="260"/>
    </location>
</feature>